<sequence length="503" mass="59574">MISNWLLIKPDFYIIEEDNLEALEDIFRKLSNFSTLAFNPRAKFLFIGQIVSTDFLKFIYSLYIRDVLFLNPETFDLWSPIDLGKLVKENITRNNMFTVNHNINRWQKKITVDLSSRNLPTIAENWGISKISAIYFPLEMYSKCHNCTSKGILLDIFDIIADYLQINVEYYRSRNMSKEEIFQKYNVFITVFRTEILNFTEFTMSYFADEWSWFVPCPEPIPRWRYLCNIFKPSVWLFFSVIIFIFSAIWTSSTFLFEGEIIFLEIIVTVFELFLEQKNYIRRKYVHRAIMAVCIILFAYFMNIFLKCRFTHLLNGLNYQDFLNSFEDIMTNQIRIGSSPEMIPSLNTTPEISHYIKKFYSQCDFSANCLRRSAFQKDIAIFKPARRARAFIKSLFKSDGKILLKEIKPAFVIVHNVIYFQKGHPFFPSFNKHFYNLVETGISNKIISEYDPKIKAVQQIYTERRALTTEHLVIPLVIWLSGTLCASVTFITEKIIKKSQMFY</sequence>
<comment type="subcellular location">
    <subcellularLocation>
        <location evidence="1">Cell membrane</location>
        <topology evidence="1">Multi-pass membrane protein</topology>
    </subcellularLocation>
</comment>
<dbReference type="PANTHER" id="PTHR42643">
    <property type="entry name" value="IONOTROPIC RECEPTOR 20A-RELATED"/>
    <property type="match status" value="1"/>
</dbReference>
<reference evidence="9 10" key="1">
    <citation type="journal article" date="2021" name="BMC Biol.">
        <title>Horizontally acquired antibacterial genes associated with adaptive radiation of ladybird beetles.</title>
        <authorList>
            <person name="Li H.S."/>
            <person name="Tang X.F."/>
            <person name="Huang Y.H."/>
            <person name="Xu Z.Y."/>
            <person name="Chen M.L."/>
            <person name="Du X.Y."/>
            <person name="Qiu B.Y."/>
            <person name="Chen P.T."/>
            <person name="Zhang W."/>
            <person name="Slipinski A."/>
            <person name="Escalona H.E."/>
            <person name="Waterhouse R.M."/>
            <person name="Zwick A."/>
            <person name="Pang H."/>
        </authorList>
    </citation>
    <scope>NUCLEOTIDE SEQUENCE [LARGE SCALE GENOMIC DNA]</scope>
    <source>
        <strain evidence="9">SYSU2018</strain>
    </source>
</reference>
<dbReference type="AlphaFoldDB" id="A0ABD2N389"/>
<keyword evidence="6" id="KW-0675">Receptor</keyword>
<evidence type="ECO:0000256" key="4">
    <source>
        <dbReference type="ARBA" id="ARBA00022989"/>
    </source>
</evidence>
<feature type="transmembrane region" description="Helical" evidence="8">
    <location>
        <begin position="472"/>
        <end position="491"/>
    </location>
</feature>
<evidence type="ECO:0000313" key="9">
    <source>
        <dbReference type="EMBL" id="KAL3272885.1"/>
    </source>
</evidence>
<keyword evidence="4 8" id="KW-1133">Transmembrane helix</keyword>
<protein>
    <recommendedName>
        <fullName evidence="11">Ionotropic receptor</fullName>
    </recommendedName>
</protein>
<keyword evidence="3 8" id="KW-0812">Transmembrane</keyword>
<keyword evidence="2" id="KW-1003">Cell membrane</keyword>
<keyword evidence="7" id="KW-0325">Glycoprotein</keyword>
<feature type="transmembrane region" description="Helical" evidence="8">
    <location>
        <begin position="286"/>
        <end position="306"/>
    </location>
</feature>
<dbReference type="SUPFAM" id="SSF53850">
    <property type="entry name" value="Periplasmic binding protein-like II"/>
    <property type="match status" value="1"/>
</dbReference>
<dbReference type="PANTHER" id="PTHR42643:SF30">
    <property type="entry name" value="IONOTROPIC RECEPTOR 40A-RELATED"/>
    <property type="match status" value="1"/>
</dbReference>
<keyword evidence="5 8" id="KW-0472">Membrane</keyword>
<evidence type="ECO:0000256" key="8">
    <source>
        <dbReference type="SAM" id="Phobius"/>
    </source>
</evidence>
<evidence type="ECO:0000256" key="5">
    <source>
        <dbReference type="ARBA" id="ARBA00023136"/>
    </source>
</evidence>
<evidence type="ECO:0000256" key="1">
    <source>
        <dbReference type="ARBA" id="ARBA00004651"/>
    </source>
</evidence>
<dbReference type="Proteomes" id="UP001516400">
    <property type="component" value="Unassembled WGS sequence"/>
</dbReference>
<name>A0ABD2N389_9CUCU</name>
<dbReference type="InterPro" id="IPR052192">
    <property type="entry name" value="Insect_Ionotropic_Sensory_Rcpt"/>
</dbReference>
<evidence type="ECO:0000256" key="7">
    <source>
        <dbReference type="ARBA" id="ARBA00023180"/>
    </source>
</evidence>
<keyword evidence="10" id="KW-1185">Reference proteome</keyword>
<evidence type="ECO:0008006" key="11">
    <source>
        <dbReference type="Google" id="ProtNLM"/>
    </source>
</evidence>
<proteinExistence type="predicted"/>
<accession>A0ABD2N389</accession>
<organism evidence="9 10">
    <name type="scientific">Cryptolaemus montrouzieri</name>
    <dbReference type="NCBI Taxonomy" id="559131"/>
    <lineage>
        <taxon>Eukaryota</taxon>
        <taxon>Metazoa</taxon>
        <taxon>Ecdysozoa</taxon>
        <taxon>Arthropoda</taxon>
        <taxon>Hexapoda</taxon>
        <taxon>Insecta</taxon>
        <taxon>Pterygota</taxon>
        <taxon>Neoptera</taxon>
        <taxon>Endopterygota</taxon>
        <taxon>Coleoptera</taxon>
        <taxon>Polyphaga</taxon>
        <taxon>Cucujiformia</taxon>
        <taxon>Coccinelloidea</taxon>
        <taxon>Coccinellidae</taxon>
        <taxon>Scymninae</taxon>
        <taxon>Scymnini</taxon>
        <taxon>Cryptolaemus</taxon>
    </lineage>
</organism>
<evidence type="ECO:0000256" key="2">
    <source>
        <dbReference type="ARBA" id="ARBA00022475"/>
    </source>
</evidence>
<comment type="caution">
    <text evidence="9">The sequence shown here is derived from an EMBL/GenBank/DDBJ whole genome shotgun (WGS) entry which is preliminary data.</text>
</comment>
<dbReference type="EMBL" id="JABFTP020000062">
    <property type="protein sequence ID" value="KAL3272885.1"/>
    <property type="molecule type" value="Genomic_DNA"/>
</dbReference>
<feature type="transmembrane region" description="Helical" evidence="8">
    <location>
        <begin position="230"/>
        <end position="249"/>
    </location>
</feature>
<dbReference type="GO" id="GO:0005886">
    <property type="term" value="C:plasma membrane"/>
    <property type="evidence" value="ECO:0007669"/>
    <property type="project" value="UniProtKB-SubCell"/>
</dbReference>
<evidence type="ECO:0000256" key="6">
    <source>
        <dbReference type="ARBA" id="ARBA00023170"/>
    </source>
</evidence>
<evidence type="ECO:0000313" key="10">
    <source>
        <dbReference type="Proteomes" id="UP001516400"/>
    </source>
</evidence>
<evidence type="ECO:0000256" key="3">
    <source>
        <dbReference type="ARBA" id="ARBA00022692"/>
    </source>
</evidence>
<gene>
    <name evidence="9" type="ORF">HHI36_014345</name>
</gene>